<dbReference type="RefSeq" id="WP_173203221.1">
    <property type="nucleotide sequence ID" value="NZ_CP053697.2"/>
</dbReference>
<dbReference type="KEGG" id="pcam:HNE05_00700"/>
<keyword evidence="1" id="KW-0732">Signal</keyword>
<organism evidence="2 3">
    <name type="scientific">Aquipseudomonas campi</name>
    <dbReference type="NCBI Taxonomy" id="2731681"/>
    <lineage>
        <taxon>Bacteria</taxon>
        <taxon>Pseudomonadati</taxon>
        <taxon>Pseudomonadota</taxon>
        <taxon>Gammaproteobacteria</taxon>
        <taxon>Pseudomonadales</taxon>
        <taxon>Pseudomonadaceae</taxon>
        <taxon>Aquipseudomonas</taxon>
    </lineage>
</organism>
<evidence type="ECO:0000256" key="1">
    <source>
        <dbReference type="SAM" id="SignalP"/>
    </source>
</evidence>
<accession>A0A6M8F6Z6</accession>
<dbReference type="Gene3D" id="3.40.190.10">
    <property type="entry name" value="Periplasmic binding protein-like II"/>
    <property type="match status" value="2"/>
</dbReference>
<gene>
    <name evidence="2" type="ORF">HNE05_00700</name>
</gene>
<dbReference type="Proteomes" id="UP000501379">
    <property type="component" value="Chromosome"/>
</dbReference>
<dbReference type="SUPFAM" id="SSF53850">
    <property type="entry name" value="Periplasmic binding protein-like II"/>
    <property type="match status" value="1"/>
</dbReference>
<protein>
    <submittedName>
        <fullName evidence="2">Transporter substrate-binding domain-containing protein</fullName>
    </submittedName>
</protein>
<feature type="chain" id="PRO_5026900133" evidence="1">
    <location>
        <begin position="21"/>
        <end position="252"/>
    </location>
</feature>
<evidence type="ECO:0000313" key="2">
    <source>
        <dbReference type="EMBL" id="QKE61943.1"/>
    </source>
</evidence>
<name>A0A6M8F6Z6_9GAMM</name>
<reference evidence="2" key="1">
    <citation type="submission" date="2020-07" db="EMBL/GenBank/DDBJ databases">
        <title>Nitrate ammonifying Pseudomonas campi sp. nov. isolated from German agricultural grassland.</title>
        <authorList>
            <person name="Timsy T."/>
            <person name="Ulrich A."/>
            <person name="Spanner T."/>
            <person name="Foesel B."/>
            <person name="Kolb S."/>
            <person name="Horn M.A."/>
            <person name="Behrendt U."/>
        </authorList>
    </citation>
    <scope>NUCLEOTIDE SEQUENCE</scope>
    <source>
        <strain evidence="2">S1-A32-2</strain>
    </source>
</reference>
<feature type="signal peptide" evidence="1">
    <location>
        <begin position="1"/>
        <end position="20"/>
    </location>
</feature>
<dbReference type="AlphaFoldDB" id="A0A6M8F6Z6"/>
<proteinExistence type="predicted"/>
<sequence>MRVCWLGVVLLSLGLSSVQAEEAVPAEIRLVSEHWAGHTNEDGSGLAWDILRQVFEPAGVRLSFQIVPYTRSIGLVQRGEADAWLGSYRDEVTERIVYPRWHYDSDQISALGLTSQPLPTLQTLGSYRLAWMRGYDYQNYLPGLGKFQEVARRSGILGMLERGHADFYIDALTEIEDVLRSAETAERFRITRLTDLPLYPGFADTARGKALAHIYDRRMAELVQSDALRPLFQRWQQPYPFDKDMEKPDALP</sequence>
<dbReference type="EMBL" id="CP053697">
    <property type="protein sequence ID" value="QKE61943.1"/>
    <property type="molecule type" value="Genomic_DNA"/>
</dbReference>
<evidence type="ECO:0000313" key="3">
    <source>
        <dbReference type="Proteomes" id="UP000501379"/>
    </source>
</evidence>
<keyword evidence="3" id="KW-1185">Reference proteome</keyword>